<dbReference type="PANTHER" id="PTHR11748:SF119">
    <property type="entry name" value="D-2-HYDROXYGLUTARATE DEHYDROGENASE"/>
    <property type="match status" value="1"/>
</dbReference>
<organism evidence="6 7">
    <name type="scientific">Motilibacter rhizosphaerae</name>
    <dbReference type="NCBI Taxonomy" id="598652"/>
    <lineage>
        <taxon>Bacteria</taxon>
        <taxon>Bacillati</taxon>
        <taxon>Actinomycetota</taxon>
        <taxon>Actinomycetes</taxon>
        <taxon>Motilibacterales</taxon>
        <taxon>Motilibacteraceae</taxon>
        <taxon>Motilibacter</taxon>
    </lineage>
</organism>
<dbReference type="GO" id="GO:0071949">
    <property type="term" value="F:FAD binding"/>
    <property type="evidence" value="ECO:0007669"/>
    <property type="project" value="InterPro"/>
</dbReference>
<dbReference type="GO" id="GO:0004458">
    <property type="term" value="F:D-lactate dehydrogenase (cytochrome) activity"/>
    <property type="evidence" value="ECO:0007669"/>
    <property type="project" value="TreeGrafter"/>
</dbReference>
<reference evidence="6 7" key="1">
    <citation type="submission" date="2019-02" db="EMBL/GenBank/DDBJ databases">
        <title>Genomic Encyclopedia of Type Strains, Phase IV (KMG-IV): sequencing the most valuable type-strain genomes for metagenomic binning, comparative biology and taxonomic classification.</title>
        <authorList>
            <person name="Goeker M."/>
        </authorList>
    </citation>
    <scope>NUCLEOTIDE SEQUENCE [LARGE SCALE GENOMIC DNA]</scope>
    <source>
        <strain evidence="6 7">DSM 45622</strain>
    </source>
</reference>
<keyword evidence="3" id="KW-0560">Oxidoreductase</keyword>
<dbReference type="GO" id="GO:1903457">
    <property type="term" value="P:lactate catabolic process"/>
    <property type="evidence" value="ECO:0007669"/>
    <property type="project" value="TreeGrafter"/>
</dbReference>
<dbReference type="Pfam" id="PF01565">
    <property type="entry name" value="FAD_binding_4"/>
    <property type="match status" value="1"/>
</dbReference>
<dbReference type="InterPro" id="IPR016166">
    <property type="entry name" value="FAD-bd_PCMH"/>
</dbReference>
<accession>A0A4Q7NFJ7</accession>
<feature type="domain" description="FAD-binding PCMH-type" evidence="5">
    <location>
        <begin position="68"/>
        <end position="239"/>
    </location>
</feature>
<evidence type="ECO:0000256" key="3">
    <source>
        <dbReference type="ARBA" id="ARBA00023002"/>
    </source>
</evidence>
<evidence type="ECO:0000256" key="4">
    <source>
        <dbReference type="SAM" id="MobiDB-lite"/>
    </source>
</evidence>
<evidence type="ECO:0000256" key="1">
    <source>
        <dbReference type="ARBA" id="ARBA00022630"/>
    </source>
</evidence>
<gene>
    <name evidence="6" type="ORF">EV189_3072</name>
</gene>
<proteinExistence type="predicted"/>
<dbReference type="OrthoDB" id="9811261at2"/>
<sequence length="482" mass="51147">MTSTVEPSTAETSTVEPSTAETSTVEPSTAESFSALLGAERVLPGGPEASAYLRDFSWYSPILENALADTTVDAVVRPQSVEELTACVAEAARLRVPLTLRGAGTGNYGQSLPLRSGVVVDVRGVAGVLDVTAGRISVLPGTVMKDAEDAARATGQELAVMPSTYRISTASGFISGGSGGIGAAANGDLWGDNVLAVEMLSVEEEPRLVRLEGDDVRPVLHTYGTIGVLTRIELRLVPAHDYTPVVVAFRDFATLTGFAHDLVSGDIHVRLCSVHEAVGAAMLAPISSLYEPGEDVALVLVDSGQLDALRAAVEAAGGRTVEWTVKPHISQFPFSHTILWARKAVPDSSWLQCEYASDRTEFLAQVAEVRERYAGIFLQHVEFARTGERTRPLGITPLVGLADHEDALEELLGFCRALGMTVLNPHSYVVEEGGYVGDTSQVVALKETCDPYGLLNPGKLGDSFFTSRGLTPPSARAATARR</sequence>
<dbReference type="InterPro" id="IPR036318">
    <property type="entry name" value="FAD-bd_PCMH-like_sf"/>
</dbReference>
<dbReference type="InterPro" id="IPR016164">
    <property type="entry name" value="FAD-linked_Oxase-like_C"/>
</dbReference>
<evidence type="ECO:0000256" key="2">
    <source>
        <dbReference type="ARBA" id="ARBA00022827"/>
    </source>
</evidence>
<dbReference type="PROSITE" id="PS51387">
    <property type="entry name" value="FAD_PCMH"/>
    <property type="match status" value="1"/>
</dbReference>
<dbReference type="GO" id="GO:0008720">
    <property type="term" value="F:D-lactate dehydrogenase (NAD+) activity"/>
    <property type="evidence" value="ECO:0007669"/>
    <property type="project" value="TreeGrafter"/>
</dbReference>
<dbReference type="InterPro" id="IPR016167">
    <property type="entry name" value="FAD-bd_PCMH_sub1"/>
</dbReference>
<dbReference type="Proteomes" id="UP000293638">
    <property type="component" value="Unassembled WGS sequence"/>
</dbReference>
<dbReference type="Gene3D" id="3.30.465.10">
    <property type="match status" value="1"/>
</dbReference>
<keyword evidence="7" id="KW-1185">Reference proteome</keyword>
<name>A0A4Q7NFJ7_9ACTN</name>
<evidence type="ECO:0000259" key="5">
    <source>
        <dbReference type="PROSITE" id="PS51387"/>
    </source>
</evidence>
<protein>
    <submittedName>
        <fullName evidence="6">FAD/FMN-containing dehydrogenase</fullName>
    </submittedName>
</protein>
<evidence type="ECO:0000313" key="7">
    <source>
        <dbReference type="Proteomes" id="UP000293638"/>
    </source>
</evidence>
<dbReference type="SUPFAM" id="SSF56176">
    <property type="entry name" value="FAD-binding/transporter-associated domain-like"/>
    <property type="match status" value="1"/>
</dbReference>
<dbReference type="PANTHER" id="PTHR11748">
    <property type="entry name" value="D-LACTATE DEHYDROGENASE"/>
    <property type="match status" value="1"/>
</dbReference>
<feature type="region of interest" description="Disordered" evidence="4">
    <location>
        <begin position="1"/>
        <end position="31"/>
    </location>
</feature>
<dbReference type="EMBL" id="SGXD01000004">
    <property type="protein sequence ID" value="RZS82677.1"/>
    <property type="molecule type" value="Genomic_DNA"/>
</dbReference>
<keyword evidence="1" id="KW-0285">Flavoprotein</keyword>
<dbReference type="InterPro" id="IPR006094">
    <property type="entry name" value="Oxid_FAD_bind_N"/>
</dbReference>
<keyword evidence="2" id="KW-0274">FAD</keyword>
<comment type="caution">
    <text evidence="6">The sequence shown here is derived from an EMBL/GenBank/DDBJ whole genome shotgun (WGS) entry which is preliminary data.</text>
</comment>
<dbReference type="Gene3D" id="3.30.43.10">
    <property type="entry name" value="Uridine Diphospho-n-acetylenolpyruvylglucosamine Reductase, domain 2"/>
    <property type="match status" value="1"/>
</dbReference>
<evidence type="ECO:0000313" key="6">
    <source>
        <dbReference type="EMBL" id="RZS82677.1"/>
    </source>
</evidence>
<dbReference type="SUPFAM" id="SSF55103">
    <property type="entry name" value="FAD-linked oxidases, C-terminal domain"/>
    <property type="match status" value="1"/>
</dbReference>
<dbReference type="InterPro" id="IPR016169">
    <property type="entry name" value="FAD-bd_PCMH_sub2"/>
</dbReference>
<dbReference type="AlphaFoldDB" id="A0A4Q7NFJ7"/>